<dbReference type="Proteomes" id="UP001385848">
    <property type="component" value="Unassembled WGS sequence"/>
</dbReference>
<dbReference type="InterPro" id="IPR050171">
    <property type="entry name" value="MFS_Transporters"/>
</dbReference>
<dbReference type="InterPro" id="IPR036259">
    <property type="entry name" value="MFS_trans_sf"/>
</dbReference>
<proteinExistence type="predicted"/>
<dbReference type="Pfam" id="PF07690">
    <property type="entry name" value="MFS_1"/>
    <property type="match status" value="1"/>
</dbReference>
<protein>
    <submittedName>
        <fullName evidence="9">MFS transporter</fullName>
    </submittedName>
</protein>
<reference evidence="9 10" key="1">
    <citation type="submission" date="2024-04" db="EMBL/GenBank/DDBJ databases">
        <title>Three lactobacilli isolated from voided urine samples from females with type 2 diabetes.</title>
        <authorList>
            <person name="Kula A."/>
            <person name="Stegman N."/>
            <person name="Putonti C."/>
        </authorList>
    </citation>
    <scope>NUCLEOTIDE SEQUENCE [LARGE SCALE GENOMIC DNA]</scope>
    <source>
        <strain evidence="9 10">1855</strain>
    </source>
</reference>
<feature type="transmembrane region" description="Helical" evidence="7">
    <location>
        <begin position="12"/>
        <end position="32"/>
    </location>
</feature>
<keyword evidence="6 7" id="KW-0472">Membrane</keyword>
<comment type="caution">
    <text evidence="9">The sequence shown here is derived from an EMBL/GenBank/DDBJ whole genome shotgun (WGS) entry which is preliminary data.</text>
</comment>
<feature type="transmembrane region" description="Helical" evidence="7">
    <location>
        <begin position="368"/>
        <end position="388"/>
    </location>
</feature>
<keyword evidence="2" id="KW-0813">Transport</keyword>
<gene>
    <name evidence="9" type="ORF">AAC431_02800</name>
</gene>
<evidence type="ECO:0000256" key="5">
    <source>
        <dbReference type="ARBA" id="ARBA00022989"/>
    </source>
</evidence>
<evidence type="ECO:0000256" key="1">
    <source>
        <dbReference type="ARBA" id="ARBA00004651"/>
    </source>
</evidence>
<dbReference type="SUPFAM" id="SSF103473">
    <property type="entry name" value="MFS general substrate transporter"/>
    <property type="match status" value="1"/>
</dbReference>
<feature type="transmembrane region" description="Helical" evidence="7">
    <location>
        <begin position="210"/>
        <end position="228"/>
    </location>
</feature>
<feature type="transmembrane region" description="Helical" evidence="7">
    <location>
        <begin position="44"/>
        <end position="65"/>
    </location>
</feature>
<keyword evidence="5 7" id="KW-1133">Transmembrane helix</keyword>
<feature type="transmembrane region" description="Helical" evidence="7">
    <location>
        <begin position="305"/>
        <end position="327"/>
    </location>
</feature>
<feature type="transmembrane region" description="Helical" evidence="7">
    <location>
        <begin position="248"/>
        <end position="270"/>
    </location>
</feature>
<dbReference type="RefSeq" id="WP_180753779.1">
    <property type="nucleotide sequence ID" value="NZ_CATOUV010000001.1"/>
</dbReference>
<sequence length="406" mass="45638">MLEKRIDPVKLQYLLLGSLIANTGISFIWPLTTIYLTTYLHESLTMAGIVLFLNSAFTLLGNLLGGFLFDRWHPYQTIASGVFIAAASSLALIFWHGWPFYAIFLLTLGIGNGILVTSLNSIATFMKSHNPSYIFNCLYFTQNLGLVFGSLIVGFVLPFGITYLFILAFLMFTSFEVIVITKYHGLNLVHGHNNQTKLNKVAKNHMNKAQFYQILAILNCVLCVWIAYEQWNSNISTYMLSINLSVQSYSLLWTLNALLIVIFQPFLTHFDDFLTEHLKGRLYLGFTLFAGAFLLLLFARSWTIFAISMALLTTGEVLCLPAVSTYVNDRADDSEKGYYQGIVQSVTSAGRAFGPLIGALIIDNSSYLILFIFCTFIVIISIIIFMLSNQLKLTHQRRNEVSDGTN</sequence>
<dbReference type="Gene3D" id="1.20.1250.20">
    <property type="entry name" value="MFS general substrate transporter like domains"/>
    <property type="match status" value="1"/>
</dbReference>
<keyword evidence="10" id="KW-1185">Reference proteome</keyword>
<feature type="transmembrane region" description="Helical" evidence="7">
    <location>
        <begin position="282"/>
        <end position="299"/>
    </location>
</feature>
<evidence type="ECO:0000313" key="9">
    <source>
        <dbReference type="EMBL" id="MEL0564854.1"/>
    </source>
</evidence>
<comment type="subcellular location">
    <subcellularLocation>
        <location evidence="1">Cell membrane</location>
        <topology evidence="1">Multi-pass membrane protein</topology>
    </subcellularLocation>
</comment>
<dbReference type="PANTHER" id="PTHR23517:SF10">
    <property type="entry name" value="MAJOR FACILITATOR SUPERFAMILY (MFS) PROFILE DOMAIN-CONTAINING PROTEIN"/>
    <property type="match status" value="1"/>
</dbReference>
<evidence type="ECO:0000256" key="3">
    <source>
        <dbReference type="ARBA" id="ARBA00022475"/>
    </source>
</evidence>
<dbReference type="InterPro" id="IPR001958">
    <property type="entry name" value="Tet-R_TetA/multi-R_MdtG-like"/>
</dbReference>
<feature type="transmembrane region" description="Helical" evidence="7">
    <location>
        <begin position="77"/>
        <end position="95"/>
    </location>
</feature>
<dbReference type="GeneID" id="31742283"/>
<evidence type="ECO:0000256" key="6">
    <source>
        <dbReference type="ARBA" id="ARBA00023136"/>
    </source>
</evidence>
<dbReference type="PRINTS" id="PR01035">
    <property type="entry name" value="TCRTETA"/>
</dbReference>
<feature type="transmembrane region" description="Helical" evidence="7">
    <location>
        <begin position="137"/>
        <end position="157"/>
    </location>
</feature>
<dbReference type="PANTHER" id="PTHR23517">
    <property type="entry name" value="RESISTANCE PROTEIN MDTM, PUTATIVE-RELATED-RELATED"/>
    <property type="match status" value="1"/>
</dbReference>
<evidence type="ECO:0000256" key="4">
    <source>
        <dbReference type="ARBA" id="ARBA00022692"/>
    </source>
</evidence>
<evidence type="ECO:0000313" key="10">
    <source>
        <dbReference type="Proteomes" id="UP001385848"/>
    </source>
</evidence>
<dbReference type="InterPro" id="IPR011701">
    <property type="entry name" value="MFS"/>
</dbReference>
<name>A0ABU9FH08_LACJE</name>
<dbReference type="PROSITE" id="PS50850">
    <property type="entry name" value="MFS"/>
    <property type="match status" value="1"/>
</dbReference>
<dbReference type="EMBL" id="JBBVUL010000004">
    <property type="protein sequence ID" value="MEL0564854.1"/>
    <property type="molecule type" value="Genomic_DNA"/>
</dbReference>
<evidence type="ECO:0000256" key="7">
    <source>
        <dbReference type="SAM" id="Phobius"/>
    </source>
</evidence>
<feature type="domain" description="Major facilitator superfamily (MFS) profile" evidence="8">
    <location>
        <begin position="162"/>
        <end position="406"/>
    </location>
</feature>
<feature type="transmembrane region" description="Helical" evidence="7">
    <location>
        <begin position="101"/>
        <end position="125"/>
    </location>
</feature>
<evidence type="ECO:0000259" key="8">
    <source>
        <dbReference type="PROSITE" id="PS50850"/>
    </source>
</evidence>
<evidence type="ECO:0000256" key="2">
    <source>
        <dbReference type="ARBA" id="ARBA00022448"/>
    </source>
</evidence>
<dbReference type="InterPro" id="IPR020846">
    <property type="entry name" value="MFS_dom"/>
</dbReference>
<organism evidence="9 10">
    <name type="scientific">Lactobacillus jensenii</name>
    <dbReference type="NCBI Taxonomy" id="109790"/>
    <lineage>
        <taxon>Bacteria</taxon>
        <taxon>Bacillati</taxon>
        <taxon>Bacillota</taxon>
        <taxon>Bacilli</taxon>
        <taxon>Lactobacillales</taxon>
        <taxon>Lactobacillaceae</taxon>
        <taxon>Lactobacillus</taxon>
    </lineage>
</organism>
<keyword evidence="4 7" id="KW-0812">Transmembrane</keyword>
<accession>A0ABU9FH08</accession>
<keyword evidence="3" id="KW-1003">Cell membrane</keyword>